<accession>A0A8S1HD89</accession>
<evidence type="ECO:0000313" key="1">
    <source>
        <dbReference type="EMBL" id="CAD6193052.1"/>
    </source>
</evidence>
<protein>
    <submittedName>
        <fullName evidence="1">Uncharacterized protein</fullName>
    </submittedName>
</protein>
<proteinExistence type="predicted"/>
<evidence type="ECO:0000313" key="2">
    <source>
        <dbReference type="Proteomes" id="UP000835052"/>
    </source>
</evidence>
<keyword evidence="2" id="KW-1185">Reference proteome</keyword>
<reference evidence="1" key="1">
    <citation type="submission" date="2020-10" db="EMBL/GenBank/DDBJ databases">
        <authorList>
            <person name="Kikuchi T."/>
        </authorList>
    </citation>
    <scope>NUCLEOTIDE SEQUENCE</scope>
    <source>
        <strain evidence="1">NKZ352</strain>
    </source>
</reference>
<dbReference type="Proteomes" id="UP000835052">
    <property type="component" value="Unassembled WGS sequence"/>
</dbReference>
<sequence>MLVVGNHGFEITSRPTQGRICHSSQSTDIRIGPWLIDLGRRRRSSVFANYCQIYRCEQFRCTKEAKNLGKQKLQGSARFYSTEIMEPVMITSFPEIQMPSPLPISHLKITLLDAIELHLTKKKYFQDLIMRPEELNVILEGLDGDYYNKYTGMKMDFTTPFIVNPHDLNSQNFYLDGKFKIRVKEVYAGNIFQLQ</sequence>
<gene>
    <name evidence="1" type="ORF">CAUJ_LOCUS8971</name>
</gene>
<organism evidence="1 2">
    <name type="scientific">Caenorhabditis auriculariae</name>
    <dbReference type="NCBI Taxonomy" id="2777116"/>
    <lineage>
        <taxon>Eukaryota</taxon>
        <taxon>Metazoa</taxon>
        <taxon>Ecdysozoa</taxon>
        <taxon>Nematoda</taxon>
        <taxon>Chromadorea</taxon>
        <taxon>Rhabditida</taxon>
        <taxon>Rhabditina</taxon>
        <taxon>Rhabditomorpha</taxon>
        <taxon>Rhabditoidea</taxon>
        <taxon>Rhabditidae</taxon>
        <taxon>Peloderinae</taxon>
        <taxon>Caenorhabditis</taxon>
    </lineage>
</organism>
<dbReference type="EMBL" id="CAJGYM010000032">
    <property type="protein sequence ID" value="CAD6193052.1"/>
    <property type="molecule type" value="Genomic_DNA"/>
</dbReference>
<name>A0A8S1HD89_9PELO</name>
<dbReference type="AlphaFoldDB" id="A0A8S1HD89"/>
<comment type="caution">
    <text evidence="1">The sequence shown here is derived from an EMBL/GenBank/DDBJ whole genome shotgun (WGS) entry which is preliminary data.</text>
</comment>